<name>G9QM90_9BACI</name>
<reference evidence="6 7" key="1">
    <citation type="submission" date="2011-09" db="EMBL/GenBank/DDBJ databases">
        <title>The Genome Sequence of Bacillus smithii 7_3_47FAA.</title>
        <authorList>
            <consortium name="The Broad Institute Genome Sequencing Platform"/>
            <person name="Earl A."/>
            <person name="Ward D."/>
            <person name="Feldgarden M."/>
            <person name="Gevers D."/>
            <person name="Daigneault M."/>
            <person name="Strauss J."/>
            <person name="Allen-Vercoe E."/>
            <person name="Young S.K."/>
            <person name="Zeng Q."/>
            <person name="Gargeya S."/>
            <person name="Fitzgerald M."/>
            <person name="Haas B."/>
            <person name="Abouelleil A."/>
            <person name="Alvarado L."/>
            <person name="Arachchi H.M."/>
            <person name="Berlin A."/>
            <person name="Brown A."/>
            <person name="Chapman S.B."/>
            <person name="Chen Z."/>
            <person name="Dunbar C."/>
            <person name="Freedman E."/>
            <person name="Gearin G."/>
            <person name="Goldberg J."/>
            <person name="Griggs A."/>
            <person name="Gujja S."/>
            <person name="Heiman D."/>
            <person name="Howarth C."/>
            <person name="Larson L."/>
            <person name="Lui A."/>
            <person name="MacDonald P.J.P."/>
            <person name="Montmayeur A."/>
            <person name="Murphy C."/>
            <person name="Neiman D."/>
            <person name="Pearson M."/>
            <person name="Priest M."/>
            <person name="Roberts A."/>
            <person name="Saif S."/>
            <person name="Shea T."/>
            <person name="Shenoy N."/>
            <person name="Sisk P."/>
            <person name="Stolte C."/>
            <person name="Sykes S."/>
            <person name="Wortman J."/>
            <person name="Nusbaum C."/>
            <person name="Birren B."/>
        </authorList>
    </citation>
    <scope>NUCLEOTIDE SEQUENCE [LARGE SCALE GENOMIC DNA]</scope>
    <source>
        <strain evidence="6 7">7_3_47FAA</strain>
    </source>
</reference>
<dbReference type="InterPro" id="IPR051158">
    <property type="entry name" value="Metallophosphoesterase_sf"/>
</dbReference>
<dbReference type="GO" id="GO:0046872">
    <property type="term" value="F:metal ion binding"/>
    <property type="evidence" value="ECO:0007669"/>
    <property type="project" value="UniProtKB-KW"/>
</dbReference>
<dbReference type="AlphaFoldDB" id="G9QM90"/>
<comment type="similarity">
    <text evidence="4">Belongs to the metallophosphoesterase superfamily.</text>
</comment>
<evidence type="ECO:0000256" key="2">
    <source>
        <dbReference type="ARBA" id="ARBA00022723"/>
    </source>
</evidence>
<accession>G9QM90</accession>
<feature type="domain" description="Calcineurin-like phosphoesterase" evidence="5">
    <location>
        <begin position="57"/>
        <end position="223"/>
    </location>
</feature>
<dbReference type="PANTHER" id="PTHR31302:SF25">
    <property type="entry name" value="PHOSPHOESTERASE"/>
    <property type="match status" value="1"/>
</dbReference>
<sequence length="288" mass="32505">MRISRRMFLQKMAGTFLAFLGLSGGGLAYAHYIEPKRLDIHVEEFYHPLIPPSFDGMSIVLFSDTHIGFQYTLNQLQKHVAIINSLQPDIVFFTGDLLDHPGQFPKKHVLPDILGKIKAPFGKFAVYGNHDHGGYGTEIYKNIMEKSSFQILRNESRTISMINQQRIYIAGIDDAMLGSPNLYETIKKIPENQFTILLSHAPDLADEASLFPIQLQLSGHSHGGQIKLPFIGALITPPFGTKYPEGRYELTKHHRLTLYVNRGLGTTRLPYRFFAVPEITKIVLKSVP</sequence>
<protein>
    <recommendedName>
        <fullName evidence="5">Calcineurin-like phosphoesterase domain-containing protein</fullName>
    </recommendedName>
</protein>
<evidence type="ECO:0000313" key="7">
    <source>
        <dbReference type="Proteomes" id="UP000011747"/>
    </source>
</evidence>
<dbReference type="PROSITE" id="PS51318">
    <property type="entry name" value="TAT"/>
    <property type="match status" value="1"/>
</dbReference>
<keyword evidence="7" id="KW-1185">Reference proteome</keyword>
<dbReference type="Pfam" id="PF00149">
    <property type="entry name" value="Metallophos"/>
    <property type="match status" value="1"/>
</dbReference>
<dbReference type="GO" id="GO:0008758">
    <property type="term" value="F:UDP-2,3-diacylglucosamine hydrolase activity"/>
    <property type="evidence" value="ECO:0007669"/>
    <property type="project" value="TreeGrafter"/>
</dbReference>
<organism evidence="6 7">
    <name type="scientific">Bacillus smithii 7_3_47FAA</name>
    <dbReference type="NCBI Taxonomy" id="665952"/>
    <lineage>
        <taxon>Bacteria</taxon>
        <taxon>Bacillati</taxon>
        <taxon>Bacillota</taxon>
        <taxon>Bacilli</taxon>
        <taxon>Bacillales</taxon>
        <taxon>Bacillaceae</taxon>
        <taxon>Bacillus</taxon>
    </lineage>
</organism>
<evidence type="ECO:0000256" key="3">
    <source>
        <dbReference type="ARBA" id="ARBA00022801"/>
    </source>
</evidence>
<proteinExistence type="inferred from homology"/>
<dbReference type="InterPro" id="IPR029052">
    <property type="entry name" value="Metallo-depent_PP-like"/>
</dbReference>
<dbReference type="PANTHER" id="PTHR31302">
    <property type="entry name" value="TRANSMEMBRANE PROTEIN WITH METALLOPHOSPHOESTERASE DOMAIN-RELATED"/>
    <property type="match status" value="1"/>
</dbReference>
<dbReference type="InterPro" id="IPR006311">
    <property type="entry name" value="TAT_signal"/>
</dbReference>
<comment type="cofactor">
    <cofactor evidence="1">
        <name>a divalent metal cation</name>
        <dbReference type="ChEBI" id="CHEBI:60240"/>
    </cofactor>
</comment>
<dbReference type="HOGENOM" id="CLU_025443_3_2_9"/>
<dbReference type="CDD" id="cd07385">
    <property type="entry name" value="MPP_YkuE_C"/>
    <property type="match status" value="1"/>
</dbReference>
<dbReference type="EMBL" id="ACWF01000118">
    <property type="protein sequence ID" value="EHL77135.1"/>
    <property type="molecule type" value="Genomic_DNA"/>
</dbReference>
<keyword evidence="2" id="KW-0479">Metal-binding</keyword>
<dbReference type="FunFam" id="3.60.21.10:FF:000028">
    <property type="entry name" value="Putative metallophosphoesterase"/>
    <property type="match status" value="1"/>
</dbReference>
<dbReference type="PATRIC" id="fig|665952.3.peg.2202"/>
<dbReference type="GO" id="GO:0009245">
    <property type="term" value="P:lipid A biosynthetic process"/>
    <property type="evidence" value="ECO:0007669"/>
    <property type="project" value="TreeGrafter"/>
</dbReference>
<evidence type="ECO:0000313" key="6">
    <source>
        <dbReference type="EMBL" id="EHL77135.1"/>
    </source>
</evidence>
<dbReference type="RefSeq" id="WP_003354386.1">
    <property type="nucleotide sequence ID" value="NZ_JH414757.1"/>
</dbReference>
<gene>
    <name evidence="6" type="ORF">HMPREF1015_00657</name>
</gene>
<keyword evidence="3" id="KW-0378">Hydrolase</keyword>
<evidence type="ECO:0000256" key="4">
    <source>
        <dbReference type="ARBA" id="ARBA00061089"/>
    </source>
</evidence>
<evidence type="ECO:0000256" key="1">
    <source>
        <dbReference type="ARBA" id="ARBA00001968"/>
    </source>
</evidence>
<comment type="caution">
    <text evidence="6">The sequence shown here is derived from an EMBL/GenBank/DDBJ whole genome shotgun (WGS) entry which is preliminary data.</text>
</comment>
<dbReference type="GO" id="GO:0016020">
    <property type="term" value="C:membrane"/>
    <property type="evidence" value="ECO:0007669"/>
    <property type="project" value="GOC"/>
</dbReference>
<dbReference type="Gene3D" id="3.60.21.10">
    <property type="match status" value="1"/>
</dbReference>
<evidence type="ECO:0000259" key="5">
    <source>
        <dbReference type="Pfam" id="PF00149"/>
    </source>
</evidence>
<dbReference type="GeneID" id="87581360"/>
<dbReference type="Proteomes" id="UP000011747">
    <property type="component" value="Unassembled WGS sequence"/>
</dbReference>
<dbReference type="SUPFAM" id="SSF56300">
    <property type="entry name" value="Metallo-dependent phosphatases"/>
    <property type="match status" value="1"/>
</dbReference>
<dbReference type="InterPro" id="IPR004843">
    <property type="entry name" value="Calcineurin-like_PHP"/>
</dbReference>